<name>A0A7S2DT92_9STRA</name>
<gene>
    <name evidence="2" type="ORF">DSPE1174_LOCUS25411</name>
</gene>
<evidence type="ECO:0000256" key="1">
    <source>
        <dbReference type="SAM" id="MobiDB-lite"/>
    </source>
</evidence>
<accession>A0A7S2DT92</accession>
<organism evidence="2">
    <name type="scientific">Octactis speculum</name>
    <dbReference type="NCBI Taxonomy" id="3111310"/>
    <lineage>
        <taxon>Eukaryota</taxon>
        <taxon>Sar</taxon>
        <taxon>Stramenopiles</taxon>
        <taxon>Ochrophyta</taxon>
        <taxon>Dictyochophyceae</taxon>
        <taxon>Dictyochales</taxon>
        <taxon>Dictyochaceae</taxon>
        <taxon>Octactis</taxon>
    </lineage>
</organism>
<feature type="compositionally biased region" description="Basic residues" evidence="1">
    <location>
        <begin position="57"/>
        <end position="73"/>
    </location>
</feature>
<dbReference type="AlphaFoldDB" id="A0A7S2DT92"/>
<dbReference type="InterPro" id="IPR011990">
    <property type="entry name" value="TPR-like_helical_dom_sf"/>
</dbReference>
<dbReference type="EMBL" id="HBGS01048860">
    <property type="protein sequence ID" value="CAD9463519.1"/>
    <property type="molecule type" value="Transcribed_RNA"/>
</dbReference>
<sequence>MPESAWLQCIATTRQVHSRLAVAAENQRDMTNHWGQVVALSTHEQQREVATAEFRKFVQRRRQRPRGSRRRPSHQTDEEVVTSSSSWDPMDDKPLCASLWTFERTEQTLNCGVAKLRLNDLPQATVKLKQALEMARLVGADMALRRLEARAAGNLAQVFFKKKQFLEAIVAYRQSLDMFIALDDVARQKQVLNALTVICIEKKRWRDAERFCVLHLKIAKKENNVQVVEARLEMIKRHLKQA</sequence>
<dbReference type="SUPFAM" id="SSF48452">
    <property type="entry name" value="TPR-like"/>
    <property type="match status" value="1"/>
</dbReference>
<protein>
    <submittedName>
        <fullName evidence="2">Uncharacterized protein</fullName>
    </submittedName>
</protein>
<feature type="region of interest" description="Disordered" evidence="1">
    <location>
        <begin position="57"/>
        <end position="88"/>
    </location>
</feature>
<dbReference type="Gene3D" id="1.25.40.10">
    <property type="entry name" value="Tetratricopeptide repeat domain"/>
    <property type="match status" value="1"/>
</dbReference>
<evidence type="ECO:0000313" key="2">
    <source>
        <dbReference type="EMBL" id="CAD9463519.1"/>
    </source>
</evidence>
<proteinExistence type="predicted"/>
<reference evidence="2" key="1">
    <citation type="submission" date="2021-01" db="EMBL/GenBank/DDBJ databases">
        <authorList>
            <person name="Corre E."/>
            <person name="Pelletier E."/>
            <person name="Niang G."/>
            <person name="Scheremetjew M."/>
            <person name="Finn R."/>
            <person name="Kale V."/>
            <person name="Holt S."/>
            <person name="Cochrane G."/>
            <person name="Meng A."/>
            <person name="Brown T."/>
            <person name="Cohen L."/>
        </authorList>
    </citation>
    <scope>NUCLEOTIDE SEQUENCE</scope>
    <source>
        <strain evidence="2">CCMP1381</strain>
    </source>
</reference>